<sequence>MTSPTPPNIQNFLEYISHWNSDRLMRGGDVRGNKKNVRLEPFGLATYKLQGDVRLPLKGGGSEQRRLYALWTSSLSWLNQLQLQLHHSDFHFFLHHRD</sequence>
<evidence type="ECO:0000313" key="1">
    <source>
        <dbReference type="EMBL" id="ERM99603.1"/>
    </source>
</evidence>
<dbReference type="InterPro" id="IPR008507">
    <property type="entry name" value="DUF789"/>
</dbReference>
<name>W1NWA2_AMBTC</name>
<evidence type="ECO:0000313" key="2">
    <source>
        <dbReference type="Proteomes" id="UP000017836"/>
    </source>
</evidence>
<dbReference type="Pfam" id="PF05623">
    <property type="entry name" value="DUF789"/>
    <property type="match status" value="1"/>
</dbReference>
<dbReference type="HOGENOM" id="CLU_2336460_0_0_1"/>
<dbReference type="EMBL" id="KI394998">
    <property type="protein sequence ID" value="ERM99603.1"/>
    <property type="molecule type" value="Genomic_DNA"/>
</dbReference>
<gene>
    <name evidence="1" type="ORF">AMTR_s00088p00151800</name>
</gene>
<dbReference type="Gramene" id="ERM99603">
    <property type="protein sequence ID" value="ERM99603"/>
    <property type="gene ID" value="AMTR_s00088p00151800"/>
</dbReference>
<organism evidence="1 2">
    <name type="scientific">Amborella trichopoda</name>
    <dbReference type="NCBI Taxonomy" id="13333"/>
    <lineage>
        <taxon>Eukaryota</taxon>
        <taxon>Viridiplantae</taxon>
        <taxon>Streptophyta</taxon>
        <taxon>Embryophyta</taxon>
        <taxon>Tracheophyta</taxon>
        <taxon>Spermatophyta</taxon>
        <taxon>Magnoliopsida</taxon>
        <taxon>Amborellales</taxon>
        <taxon>Amborellaceae</taxon>
        <taxon>Amborella</taxon>
    </lineage>
</organism>
<keyword evidence="2" id="KW-1185">Reference proteome</keyword>
<dbReference type="Proteomes" id="UP000017836">
    <property type="component" value="Unassembled WGS sequence"/>
</dbReference>
<reference evidence="2" key="1">
    <citation type="journal article" date="2013" name="Science">
        <title>The Amborella genome and the evolution of flowering plants.</title>
        <authorList>
            <consortium name="Amborella Genome Project"/>
        </authorList>
    </citation>
    <scope>NUCLEOTIDE SEQUENCE [LARGE SCALE GENOMIC DNA]</scope>
</reference>
<accession>W1NWA2</accession>
<dbReference type="AlphaFoldDB" id="W1NWA2"/>
<proteinExistence type="predicted"/>
<protein>
    <submittedName>
        <fullName evidence="1">Uncharacterized protein</fullName>
    </submittedName>
</protein>